<dbReference type="STRING" id="363999.A0A439CYM5"/>
<accession>A0A439CYM5</accession>
<keyword evidence="2" id="KW-1185">Reference proteome</keyword>
<reference evidence="1 2" key="1">
    <citation type="submission" date="2018-12" db="EMBL/GenBank/DDBJ databases">
        <title>Draft genome sequence of Xylaria grammica IHI A82.</title>
        <authorList>
            <person name="Buettner E."/>
            <person name="Kellner H."/>
        </authorList>
    </citation>
    <scope>NUCLEOTIDE SEQUENCE [LARGE SCALE GENOMIC DNA]</scope>
    <source>
        <strain evidence="1 2">IHI A82</strain>
    </source>
</reference>
<evidence type="ECO:0000313" key="1">
    <source>
        <dbReference type="EMBL" id="RWA07238.1"/>
    </source>
</evidence>
<dbReference type="AlphaFoldDB" id="A0A439CYM5"/>
<sequence>MEGWPRFPMKQAHKLAFCVIYFERAIEYYMPGMTQTTDSMRPGGWKNSRCWEAIRATKDMGELYYLMCYMRHGVEMPPSRSAQEAIDWIMFTTAFVTAACRVDAAKLDAAAAGKAFFTEALGLPVTNSPEVQAEAESLWVTYGHLNSLRPKHLQAFMDCPARFWYRMSAMKESFEKELAELPANGLFKVVEDTLL</sequence>
<gene>
    <name evidence="1" type="ORF">EKO27_g7861</name>
</gene>
<organism evidence="1 2">
    <name type="scientific">Xylaria grammica</name>
    <dbReference type="NCBI Taxonomy" id="363999"/>
    <lineage>
        <taxon>Eukaryota</taxon>
        <taxon>Fungi</taxon>
        <taxon>Dikarya</taxon>
        <taxon>Ascomycota</taxon>
        <taxon>Pezizomycotina</taxon>
        <taxon>Sordariomycetes</taxon>
        <taxon>Xylariomycetidae</taxon>
        <taxon>Xylariales</taxon>
        <taxon>Xylariaceae</taxon>
        <taxon>Xylaria</taxon>
    </lineage>
</organism>
<dbReference type="Proteomes" id="UP000286045">
    <property type="component" value="Unassembled WGS sequence"/>
</dbReference>
<comment type="caution">
    <text evidence="1">The sequence shown here is derived from an EMBL/GenBank/DDBJ whole genome shotgun (WGS) entry which is preliminary data.</text>
</comment>
<protein>
    <submittedName>
        <fullName evidence="1">Uncharacterized protein</fullName>
    </submittedName>
</protein>
<proteinExistence type="predicted"/>
<evidence type="ECO:0000313" key="2">
    <source>
        <dbReference type="Proteomes" id="UP000286045"/>
    </source>
</evidence>
<name>A0A439CYM5_9PEZI</name>
<dbReference type="EMBL" id="RYZI01000272">
    <property type="protein sequence ID" value="RWA07238.1"/>
    <property type="molecule type" value="Genomic_DNA"/>
</dbReference>